<organism evidence="5 6">
    <name type="scientific">Frischella perrara</name>
    <dbReference type="NCBI Taxonomy" id="1267021"/>
    <lineage>
        <taxon>Bacteria</taxon>
        <taxon>Pseudomonadati</taxon>
        <taxon>Pseudomonadota</taxon>
        <taxon>Gammaproteobacteria</taxon>
        <taxon>Orbales</taxon>
        <taxon>Orbaceae</taxon>
        <taxon>Frischella</taxon>
    </lineage>
</organism>
<dbReference type="InterPro" id="IPR009078">
    <property type="entry name" value="Ferritin-like_SF"/>
</dbReference>
<dbReference type="SUPFAM" id="SSF47240">
    <property type="entry name" value="Ferritin-like"/>
    <property type="match status" value="1"/>
</dbReference>
<evidence type="ECO:0000313" key="6">
    <source>
        <dbReference type="Proteomes" id="UP000030901"/>
    </source>
</evidence>
<feature type="compositionally biased region" description="Low complexity" evidence="3">
    <location>
        <begin position="1"/>
        <end position="23"/>
    </location>
</feature>
<name>A0A0A7S3G0_FRIPE</name>
<sequence length="197" mass="22065">MAKTASSTKSTAKTAPKKLSATKVEQTKKLQKSAILFPTDLGEKASKDISGAMNSVLADVFALYLKTKNFHWHVSGPHFRDYHLMLDDHGEELFAMTDPIAERVRKLGGTTLRSIGHISKLQSISDNNADYVEPSDMLAELCQDNIKLTSRMRVAHDICDKYNDSATASLIEEWIDQTEKRAWFLFETGRKMDSSGH</sequence>
<proteinExistence type="inferred from homology"/>
<evidence type="ECO:0000313" key="5">
    <source>
        <dbReference type="EMBL" id="AJA46080.1"/>
    </source>
</evidence>
<evidence type="ECO:0000256" key="1">
    <source>
        <dbReference type="ARBA" id="ARBA00009497"/>
    </source>
</evidence>
<dbReference type="InterPro" id="IPR008331">
    <property type="entry name" value="Ferritin_DPS_dom"/>
</dbReference>
<dbReference type="RefSeq" id="WP_082018320.1">
    <property type="nucleotide sequence ID" value="NZ_CALYQC010000002.1"/>
</dbReference>
<accession>A0A0A7S3G0</accession>
<dbReference type="EMBL" id="CP009056">
    <property type="protein sequence ID" value="AJA46080.1"/>
    <property type="molecule type" value="Genomic_DNA"/>
</dbReference>
<feature type="region of interest" description="Disordered" evidence="3">
    <location>
        <begin position="1"/>
        <end position="24"/>
    </location>
</feature>
<dbReference type="PANTHER" id="PTHR42932">
    <property type="entry name" value="GENERAL STRESS PROTEIN 20U"/>
    <property type="match status" value="1"/>
</dbReference>
<evidence type="ECO:0000259" key="4">
    <source>
        <dbReference type="Pfam" id="PF00210"/>
    </source>
</evidence>
<reference evidence="5 6" key="1">
    <citation type="journal article" date="2014" name="Appl. Environ. Microbiol.">
        <title>Gut symbionts from distinct hosts exhibit genotoxic activity via divergent colibactin biosynthetic pathways.</title>
        <authorList>
            <person name="Engel P."/>
            <person name="Vizcaino M.I."/>
            <person name="Crawford J.M."/>
        </authorList>
    </citation>
    <scope>NUCLEOTIDE SEQUENCE [LARGE SCALE GENOMIC DNA]</scope>
    <source>
        <strain evidence="5 6">PEB0191</strain>
    </source>
</reference>
<dbReference type="InterPro" id="IPR002177">
    <property type="entry name" value="DPS_DNA-bd"/>
</dbReference>
<dbReference type="STRING" id="1267021.FPB0191_02277"/>
<dbReference type="Pfam" id="PF00210">
    <property type="entry name" value="Ferritin"/>
    <property type="match status" value="1"/>
</dbReference>
<dbReference type="KEGG" id="fpp:FPB0191_02277"/>
<dbReference type="Gene3D" id="1.20.1260.10">
    <property type="match status" value="1"/>
</dbReference>
<evidence type="ECO:0000256" key="2">
    <source>
        <dbReference type="RuleBase" id="RU003875"/>
    </source>
</evidence>
<gene>
    <name evidence="5" type="ORF">FPB0191_02277</name>
</gene>
<dbReference type="InterPro" id="IPR012347">
    <property type="entry name" value="Ferritin-like"/>
</dbReference>
<dbReference type="GO" id="GO:0008199">
    <property type="term" value="F:ferric iron binding"/>
    <property type="evidence" value="ECO:0007669"/>
    <property type="project" value="InterPro"/>
</dbReference>
<dbReference type="HOGENOM" id="CLU_098183_2_0_6"/>
<dbReference type="GO" id="GO:0003677">
    <property type="term" value="F:DNA binding"/>
    <property type="evidence" value="ECO:0007669"/>
    <property type="project" value="UniProtKB-KW"/>
</dbReference>
<comment type="similarity">
    <text evidence="1 2">Belongs to the Dps family.</text>
</comment>
<dbReference type="PANTHER" id="PTHR42932:SF3">
    <property type="entry name" value="DNA PROTECTION DURING STARVATION PROTEIN"/>
    <property type="match status" value="1"/>
</dbReference>
<protein>
    <submittedName>
        <fullName evidence="5">DNA-binding ferritin-like protein (Oxidative damage protectant)</fullName>
    </submittedName>
</protein>
<evidence type="ECO:0000256" key="3">
    <source>
        <dbReference type="SAM" id="MobiDB-lite"/>
    </source>
</evidence>
<dbReference type="OrthoDB" id="9797687at2"/>
<keyword evidence="6" id="KW-1185">Reference proteome</keyword>
<dbReference type="CDD" id="cd01043">
    <property type="entry name" value="DPS"/>
    <property type="match status" value="1"/>
</dbReference>
<dbReference type="AlphaFoldDB" id="A0A0A7S3G0"/>
<feature type="domain" description="Ferritin/DPS" evidence="4">
    <location>
        <begin position="52"/>
        <end position="186"/>
    </location>
</feature>
<dbReference type="Proteomes" id="UP000030901">
    <property type="component" value="Chromosome"/>
</dbReference>
<keyword evidence="5" id="KW-0238">DNA-binding</keyword>
<dbReference type="PRINTS" id="PR01346">
    <property type="entry name" value="HELNAPAPROT"/>
</dbReference>